<dbReference type="AlphaFoldDB" id="A0A5K1GLJ3"/>
<keyword evidence="8 12" id="KW-0456">Lyase</keyword>
<feature type="active site" description="Proton acceptor; for processing activity" evidence="13">
    <location>
        <position position="241"/>
    </location>
</feature>
<evidence type="ECO:0000256" key="11">
    <source>
        <dbReference type="ARBA" id="ARBA00048112"/>
    </source>
</evidence>
<evidence type="ECO:0000256" key="8">
    <source>
        <dbReference type="ARBA" id="ARBA00023239"/>
    </source>
</evidence>
<organism evidence="18">
    <name type="scientific">Nymphaea colorata</name>
    <name type="common">pocket water lily</name>
    <dbReference type="NCBI Taxonomy" id="210225"/>
    <lineage>
        <taxon>Eukaryota</taxon>
        <taxon>Viridiplantae</taxon>
        <taxon>Streptophyta</taxon>
        <taxon>Embryophyta</taxon>
        <taxon>Tracheophyta</taxon>
        <taxon>Spermatophyta</taxon>
        <taxon>Magnoliopsida</taxon>
        <taxon>Nymphaeales</taxon>
        <taxon>Nymphaeaceae</taxon>
        <taxon>Nymphaea</taxon>
    </lineage>
</organism>
<feature type="binding site" evidence="14">
    <location>
        <position position="245"/>
    </location>
    <ligand>
        <name>substrate</name>
    </ligand>
</feature>
<dbReference type="OrthoDB" id="1068353at2759"/>
<feature type="active site" description="Proton donor; for catalytic activity" evidence="13">
    <location>
        <position position="75"/>
    </location>
</feature>
<evidence type="ECO:0000256" key="16">
    <source>
        <dbReference type="PIRSR" id="PIRSR001355-4"/>
    </source>
</evidence>
<evidence type="ECO:0000256" key="9">
    <source>
        <dbReference type="ARBA" id="ARBA00023270"/>
    </source>
</evidence>
<evidence type="ECO:0000256" key="15">
    <source>
        <dbReference type="PIRSR" id="PIRSR001355-3"/>
    </source>
</evidence>
<comment type="similarity">
    <text evidence="2 12">Belongs to the eukaryotic AdoMetDC family.</text>
</comment>
<dbReference type="GO" id="GO:0006597">
    <property type="term" value="P:spermine biosynthetic process"/>
    <property type="evidence" value="ECO:0007669"/>
    <property type="project" value="EnsemblPlants"/>
</dbReference>
<keyword evidence="16" id="KW-0068">Autocatalytic cleavage</keyword>
<dbReference type="Pfam" id="PF01536">
    <property type="entry name" value="SAM_decarbox"/>
    <property type="match status" value="1"/>
</dbReference>
<evidence type="ECO:0000256" key="17">
    <source>
        <dbReference type="PIRSR" id="PIRSR001355-5"/>
    </source>
</evidence>
<evidence type="ECO:0000256" key="3">
    <source>
        <dbReference type="ARBA" id="ARBA00022691"/>
    </source>
</evidence>
<dbReference type="PIRSF" id="PIRSF001355">
    <property type="entry name" value="S-AdenosylMet_decarboxylase"/>
    <property type="match status" value="1"/>
</dbReference>
<sequence>MAATGFEGFEKRLELKFTGESVDGLRQLDMQAIEDILDAAQCTIVSGIGNRQFDAYVLSESSLFIYPKKIIIKTCGTTQLLKAIPVLLAHTPKLGLNVSSCRYTRGSFIFPKAQPYPHRNFEEEVSYLNQNLPSNLTEIKTNVLCTKTSHSWHVYSAADPNVPQATSLYTIEMCMTGLDRELARKFYRQHDAGSGDMAGKEMTVVTGIAGIHPGAIVCDHAFDPCGYSMNSINDRRYSTIHVTPEDGHSYASFECTGEEEDSCSCKLMKELGRVVEVFRPMTLSVAVTGTSRSQVWKQVQAAIETAGLEQQNCKRGDFPAAGTVVFQAFHGQY</sequence>
<evidence type="ECO:0000256" key="14">
    <source>
        <dbReference type="PIRSR" id="PIRSR001355-2"/>
    </source>
</evidence>
<evidence type="ECO:0000256" key="6">
    <source>
        <dbReference type="ARBA" id="ARBA00023115"/>
    </source>
</evidence>
<dbReference type="InterPro" id="IPR001985">
    <property type="entry name" value="S-AdoMet_decarboxylase_euk"/>
</dbReference>
<name>A0A5K1GLJ3_9MAGN</name>
<dbReference type="InterPro" id="IPR048283">
    <property type="entry name" value="AdoMetDC-like"/>
</dbReference>
<evidence type="ECO:0000256" key="2">
    <source>
        <dbReference type="ARBA" id="ARBA00008466"/>
    </source>
</evidence>
<keyword evidence="7 12" id="KW-0865">Zymogen</keyword>
<dbReference type="Gene3D" id="3.30.360.50">
    <property type="entry name" value="S-adenosylmethionine decarboxylase"/>
    <property type="match status" value="1"/>
</dbReference>
<feature type="binding site" evidence="14">
    <location>
        <position position="222"/>
    </location>
    <ligand>
        <name>substrate</name>
    </ligand>
</feature>
<dbReference type="GO" id="GO:0008295">
    <property type="term" value="P:spermidine biosynthetic process"/>
    <property type="evidence" value="ECO:0007669"/>
    <property type="project" value="UniProtKB-KW"/>
</dbReference>
<feature type="site" description="Cleavage (non-hydrolytic); by autolysis" evidence="16">
    <location>
        <begin position="60"/>
        <end position="61"/>
    </location>
</feature>
<dbReference type="EMBL" id="LR721787">
    <property type="protein sequence ID" value="VVW78158.1"/>
    <property type="molecule type" value="Genomic_DNA"/>
</dbReference>
<keyword evidence="5 12" id="KW-0745">Spermidine biosynthesis</keyword>
<dbReference type="FunFam" id="3.60.90.10:FF:000002">
    <property type="entry name" value="S-adenosylmethionine decarboxylase proenzyme"/>
    <property type="match status" value="1"/>
</dbReference>
<keyword evidence="4 12" id="KW-0210">Decarboxylase</keyword>
<feature type="active site" description="Schiff-base intermediate with substrate; via pyruvic acid" evidence="13">
    <location>
        <position position="61"/>
    </location>
</feature>
<evidence type="ECO:0000256" key="4">
    <source>
        <dbReference type="ARBA" id="ARBA00022793"/>
    </source>
</evidence>
<dbReference type="OMA" id="WFEESSN"/>
<evidence type="ECO:0000256" key="10">
    <source>
        <dbReference type="ARBA" id="ARBA00023317"/>
    </source>
</evidence>
<dbReference type="UniPathway" id="UPA00331">
    <property type="reaction ID" value="UER00451"/>
</dbReference>
<keyword evidence="3 12" id="KW-0949">S-adenosyl-L-methionine</keyword>
<feature type="chain" id="PRO_5042321053" description="S-adenosylmethionine decarboxylase alpha chain" evidence="17">
    <location>
        <begin position="61"/>
        <end position="333"/>
    </location>
</feature>
<feature type="modified residue" description="Pyruvic acid (Ser); by autocatalysis" evidence="15">
    <location>
        <position position="61"/>
    </location>
</feature>
<dbReference type="FunFam" id="3.30.360.50:FF:000001">
    <property type="entry name" value="S-adenosylmethionine decarboxylase proenzyme"/>
    <property type="match status" value="1"/>
</dbReference>
<dbReference type="GO" id="GO:0099402">
    <property type="term" value="P:plant organ development"/>
    <property type="evidence" value="ECO:0007669"/>
    <property type="project" value="EnsemblPlants"/>
</dbReference>
<feature type="chain" id="PRO_5042321052" description="S-adenosylmethionine decarboxylase beta chain" evidence="17">
    <location>
        <begin position="1"/>
        <end position="60"/>
    </location>
</feature>
<dbReference type="InterPro" id="IPR016067">
    <property type="entry name" value="S-AdoMet_deCO2ase_core"/>
</dbReference>
<comment type="pathway">
    <text evidence="1 12">Amine and polyamine biosynthesis; S-adenosylmethioninamine biosynthesis; S-adenosylmethioninamine from S-adenosyl-L-methionine: step 1/1.</text>
</comment>
<keyword evidence="6 12" id="KW-0620">Polyamine biosynthesis</keyword>
<evidence type="ECO:0000256" key="13">
    <source>
        <dbReference type="PIRSR" id="PIRSR001355-1"/>
    </source>
</evidence>
<dbReference type="NCBIfam" id="TIGR00535">
    <property type="entry name" value="SAM_DCase"/>
    <property type="match status" value="1"/>
</dbReference>
<dbReference type="GO" id="GO:0004014">
    <property type="term" value="F:adenosylmethionine decarboxylase activity"/>
    <property type="evidence" value="ECO:0007669"/>
    <property type="project" value="UniProtKB-EC"/>
</dbReference>
<protein>
    <recommendedName>
        <fullName evidence="12">S-adenosylmethionine decarboxylase proenzyme</fullName>
        <ecNumber evidence="12">4.1.1.50</ecNumber>
    </recommendedName>
</protein>
<feature type="active site" description="Proton acceptor; for processing activity" evidence="13">
    <location>
        <position position="228"/>
    </location>
</feature>
<proteinExistence type="inferred from homology"/>
<feature type="binding site" evidence="14">
    <location>
        <position position="60"/>
    </location>
    <ligand>
        <name>substrate</name>
    </ligand>
</feature>
<gene>
    <name evidence="18" type="ORF">NYM_LOCUS27075</name>
</gene>
<dbReference type="Gramene" id="NC9G0147760.1">
    <property type="protein sequence ID" value="NC9G0147760.1:cds"/>
    <property type="gene ID" value="NC9G0147760"/>
</dbReference>
<comment type="catalytic activity">
    <reaction evidence="11 12">
        <text>S-adenosyl-L-methionine + H(+) = S-adenosyl 3-(methylsulfanyl)propylamine + CO2</text>
        <dbReference type="Rhea" id="RHEA:15981"/>
        <dbReference type="ChEBI" id="CHEBI:15378"/>
        <dbReference type="ChEBI" id="CHEBI:16526"/>
        <dbReference type="ChEBI" id="CHEBI:57443"/>
        <dbReference type="ChEBI" id="CHEBI:59789"/>
        <dbReference type="EC" id="4.1.1.50"/>
    </reaction>
</comment>
<dbReference type="PANTHER" id="PTHR11570">
    <property type="entry name" value="S-ADENOSYLMETHIONINE DECARBOXYLASE"/>
    <property type="match status" value="1"/>
</dbReference>
<dbReference type="Gene3D" id="3.60.90.10">
    <property type="entry name" value="S-adenosylmethionine decarboxylase"/>
    <property type="match status" value="1"/>
</dbReference>
<keyword evidence="9 12" id="KW-0704">Schiff base</keyword>
<dbReference type="EC" id="4.1.1.50" evidence="12"/>
<dbReference type="PROSITE" id="PS01336">
    <property type="entry name" value="ADOMETDC"/>
    <property type="match status" value="1"/>
</dbReference>
<evidence type="ECO:0000256" key="5">
    <source>
        <dbReference type="ARBA" id="ARBA00023066"/>
    </source>
</evidence>
<evidence type="ECO:0000256" key="7">
    <source>
        <dbReference type="ARBA" id="ARBA00023145"/>
    </source>
</evidence>
<feature type="binding site" evidence="14">
    <location>
        <position position="6"/>
    </location>
    <ligand>
        <name>substrate</name>
    </ligand>
</feature>
<dbReference type="SUPFAM" id="SSF56276">
    <property type="entry name" value="S-adenosylmethionine decarboxylase"/>
    <property type="match status" value="1"/>
</dbReference>
<keyword evidence="10 12" id="KW-0670">Pyruvate</keyword>
<comment type="cofactor">
    <cofactor evidence="12">
        <name>pyruvate</name>
        <dbReference type="ChEBI" id="CHEBI:15361"/>
    </cofactor>
    <text evidence="12">Binds 1 pyruvoyl group covalently per subunit.</text>
</comment>
<dbReference type="PANTHER" id="PTHR11570:SF38">
    <property type="entry name" value="S-ADENOSYLMETHIONINE DECARBOXYLASE PROENZYME 4"/>
    <property type="match status" value="1"/>
</dbReference>
<accession>A0A5K1GLJ3</accession>
<dbReference type="GO" id="GO:0005829">
    <property type="term" value="C:cytosol"/>
    <property type="evidence" value="ECO:0007669"/>
    <property type="project" value="TreeGrafter"/>
</dbReference>
<evidence type="ECO:0000256" key="1">
    <source>
        <dbReference type="ARBA" id="ARBA00004911"/>
    </source>
</evidence>
<evidence type="ECO:0000256" key="12">
    <source>
        <dbReference type="PIRNR" id="PIRNR001355"/>
    </source>
</evidence>
<evidence type="ECO:0000313" key="18">
    <source>
        <dbReference type="EMBL" id="VVW78158.1"/>
    </source>
</evidence>
<reference evidence="18" key="1">
    <citation type="submission" date="2019-09" db="EMBL/GenBank/DDBJ databases">
        <authorList>
            <person name="Zhang L."/>
        </authorList>
    </citation>
    <scope>NUCLEOTIDE SEQUENCE</scope>
</reference>
<dbReference type="InterPro" id="IPR018166">
    <property type="entry name" value="S-AdoMet_deCO2ase_CS"/>
</dbReference>